<evidence type="ECO:0000313" key="1">
    <source>
        <dbReference type="EMBL" id="RQY80987.1"/>
    </source>
</evidence>
<dbReference type="Proteomes" id="UP000281098">
    <property type="component" value="Unassembled WGS sequence"/>
</dbReference>
<organism evidence="1 2">
    <name type="scientific">Burkholderia stagnalis</name>
    <dbReference type="NCBI Taxonomy" id="1503054"/>
    <lineage>
        <taxon>Bacteria</taxon>
        <taxon>Pseudomonadati</taxon>
        <taxon>Pseudomonadota</taxon>
        <taxon>Betaproteobacteria</taxon>
        <taxon>Burkholderiales</taxon>
        <taxon>Burkholderiaceae</taxon>
        <taxon>Burkholderia</taxon>
        <taxon>Burkholderia cepacia complex</taxon>
    </lineage>
</organism>
<comment type="caution">
    <text evidence="1">The sequence shown here is derived from an EMBL/GenBank/DDBJ whole genome shotgun (WGS) entry which is preliminary data.</text>
</comment>
<accession>A0ABX9YDQ4</accession>
<proteinExistence type="predicted"/>
<reference evidence="1 2" key="1">
    <citation type="submission" date="2018-08" db="EMBL/GenBank/DDBJ databases">
        <title>Comparative analysis of Burkholderia isolates from Puerto Rico.</title>
        <authorList>
            <person name="Hall C."/>
            <person name="Sahl J."/>
            <person name="Wagner D."/>
        </authorList>
    </citation>
    <scope>NUCLEOTIDE SEQUENCE [LARGE SCALE GENOMIC DNA]</scope>
    <source>
        <strain evidence="1 2">Bp8966</strain>
    </source>
</reference>
<dbReference type="Gene3D" id="3.40.109.10">
    <property type="entry name" value="NADH Oxidase"/>
    <property type="match status" value="1"/>
</dbReference>
<name>A0ABX9YDQ4_9BURK</name>
<keyword evidence="2" id="KW-1185">Reference proteome</keyword>
<evidence type="ECO:0000313" key="2">
    <source>
        <dbReference type="Proteomes" id="UP000281098"/>
    </source>
</evidence>
<sequence>MTRPPARLTWVNGRRPVADTMKSDGQPQLLLRIGRGPHTPRAPRRPLDEVISPARPRACHAGLYADGGKT</sequence>
<protein>
    <submittedName>
        <fullName evidence="1">Uncharacterized protein</fullName>
    </submittedName>
</protein>
<dbReference type="InterPro" id="IPR000415">
    <property type="entry name" value="Nitroreductase-like"/>
</dbReference>
<gene>
    <name evidence="1" type="ORF">DF017_33535</name>
</gene>
<dbReference type="EMBL" id="QTPM01000074">
    <property type="protein sequence ID" value="RQY80987.1"/>
    <property type="molecule type" value="Genomic_DNA"/>
</dbReference>